<dbReference type="GO" id="GO:2000369">
    <property type="term" value="P:regulation of clathrin-dependent endocytosis"/>
    <property type="evidence" value="ECO:0007669"/>
    <property type="project" value="TreeGrafter"/>
</dbReference>
<dbReference type="Pfam" id="PF00069">
    <property type="entry name" value="Pkinase"/>
    <property type="match status" value="1"/>
</dbReference>
<evidence type="ECO:0000313" key="7">
    <source>
        <dbReference type="Proteomes" id="UP000728032"/>
    </source>
</evidence>
<dbReference type="Gene3D" id="2.60.40.1110">
    <property type="match status" value="1"/>
</dbReference>
<dbReference type="Gene3D" id="1.10.287.110">
    <property type="entry name" value="DnaJ domain"/>
    <property type="match status" value="1"/>
</dbReference>
<name>A0A7R9LCM9_9ACAR</name>
<keyword evidence="1" id="KW-0547">Nucleotide-binding</keyword>
<dbReference type="CDD" id="cd06257">
    <property type="entry name" value="DnaJ"/>
    <property type="match status" value="1"/>
</dbReference>
<feature type="domain" description="C2 tensin-type" evidence="5">
    <location>
        <begin position="416"/>
        <end position="560"/>
    </location>
</feature>
<dbReference type="InterPro" id="IPR036869">
    <property type="entry name" value="J_dom_sf"/>
</dbReference>
<gene>
    <name evidence="6" type="ORF">ONB1V03_LOCUS1794</name>
</gene>
<dbReference type="SUPFAM" id="SSF56112">
    <property type="entry name" value="Protein kinase-like (PK-like)"/>
    <property type="match status" value="1"/>
</dbReference>
<dbReference type="SMART" id="SM01326">
    <property type="entry name" value="PTEN_C2"/>
    <property type="match status" value="1"/>
</dbReference>
<proteinExistence type="predicted"/>
<dbReference type="Gene3D" id="1.10.510.10">
    <property type="entry name" value="Transferase(Phosphotransferase) domain 1"/>
    <property type="match status" value="1"/>
</dbReference>
<evidence type="ECO:0000259" key="5">
    <source>
        <dbReference type="PROSITE" id="PS51182"/>
    </source>
</evidence>
<dbReference type="Proteomes" id="UP000728032">
    <property type="component" value="Unassembled WGS sequence"/>
</dbReference>
<reference evidence="6" key="1">
    <citation type="submission" date="2020-11" db="EMBL/GenBank/DDBJ databases">
        <authorList>
            <person name="Tran Van P."/>
        </authorList>
    </citation>
    <scope>NUCLEOTIDE SEQUENCE</scope>
</reference>
<evidence type="ECO:0000259" key="3">
    <source>
        <dbReference type="PROSITE" id="PS50011"/>
    </source>
</evidence>
<dbReference type="PROSITE" id="PS51182">
    <property type="entry name" value="C2_TENSIN"/>
    <property type="match status" value="1"/>
</dbReference>
<keyword evidence="7" id="KW-1185">Reference proteome</keyword>
<evidence type="ECO:0000256" key="2">
    <source>
        <dbReference type="SAM" id="MobiDB-lite"/>
    </source>
</evidence>
<dbReference type="EMBL" id="OC915184">
    <property type="protein sequence ID" value="CAD7639126.1"/>
    <property type="molecule type" value="Genomic_DNA"/>
</dbReference>
<dbReference type="InterPro" id="IPR000719">
    <property type="entry name" value="Prot_kinase_dom"/>
</dbReference>
<evidence type="ECO:0000256" key="1">
    <source>
        <dbReference type="ARBA" id="ARBA00022741"/>
    </source>
</evidence>
<feature type="domain" description="J" evidence="4">
    <location>
        <begin position="941"/>
        <end position="1001"/>
    </location>
</feature>
<dbReference type="OrthoDB" id="1717591at2759"/>
<dbReference type="GO" id="GO:0004674">
    <property type="term" value="F:protein serine/threonine kinase activity"/>
    <property type="evidence" value="ECO:0007669"/>
    <property type="project" value="TreeGrafter"/>
</dbReference>
<evidence type="ECO:0000313" key="6">
    <source>
        <dbReference type="EMBL" id="CAD7639126.1"/>
    </source>
</evidence>
<dbReference type="GO" id="GO:0005524">
    <property type="term" value="F:ATP binding"/>
    <property type="evidence" value="ECO:0007669"/>
    <property type="project" value="InterPro"/>
</dbReference>
<feature type="region of interest" description="Disordered" evidence="2">
    <location>
        <begin position="605"/>
        <end position="627"/>
    </location>
</feature>
<dbReference type="FunFam" id="1.10.287.110:FF:000002">
    <property type="entry name" value="putative tyrosine-protein phosphatase auxilin isoform X2"/>
    <property type="match status" value="1"/>
</dbReference>
<dbReference type="PANTHER" id="PTHR22967:SF105">
    <property type="entry name" value="CYCLIN-G-ASSOCIATED KINASE"/>
    <property type="match status" value="1"/>
</dbReference>
<dbReference type="GO" id="GO:0045747">
    <property type="term" value="P:positive regulation of Notch signaling pathway"/>
    <property type="evidence" value="ECO:0007669"/>
    <property type="project" value="TreeGrafter"/>
</dbReference>
<feature type="domain" description="Protein kinase" evidence="3">
    <location>
        <begin position="44"/>
        <end position="309"/>
    </location>
</feature>
<dbReference type="InterPro" id="IPR014020">
    <property type="entry name" value="Tensin_C2-dom"/>
</dbReference>
<dbReference type="PROSITE" id="PS00108">
    <property type="entry name" value="PROTEIN_KINASE_ST"/>
    <property type="match status" value="1"/>
</dbReference>
<sequence>MSDILRSAFNNISSNVWSNDHNNESTYSDNPFVGQTIDVKANKLRVERVIAEGGFGFVFRVRDVKTSTVYALKRLIASDNESKKEIENEIQVLTRLQPHKHIMAFISWGKINQNIYLLQCEYCGCGSLQDIKLPVANHQQLNRIVYQTCLAIERMHSLGITHRDLKIENILFDNNGIVKLCDFGSATTDSYLPDLNWTPIQRSLLEDEMCRHTTPMYRPPEILDTYLHLPINTAIDIWAFGCLLFCLKFGRHPFEDSAKLRIINCNYSFPNNTSDSDLIVRIIKSCIKVDPNERMAATDIIGLLEENFVDLSSACVNPRQPTPTQPTNPVIGVPDKPLPQIPGSAQPSFSFSGFTRYIKDTSNKVMQTVQNSIARQDLDLAFLTSRLIVMSYPAEGLESAYRNHIEDVKAFLDSKNTPYIVVNISGRSYGYNRDGCRPFIEIFMNGDVRIGSTANEYERLRPYSRATDSTVVWNELSVQCDSKADILIVISHARSTISSKMLQSKMTAIRISSLQFNLFFEHKGVVGQHVLQFDLNSLDDIEESDRYPRDFQITIDLELQTNYSNGAKTSVKSKNFEEFEANSEPECIFTNHHELEECHEMFGSQCETKPVRPDRPPQRPPPPREANIESQQKVVENNVNVIEETEPKTCFFETLEWEESNQLIDKTDDNLVESDGIAVEKERPAKPPLSDLLLNLSIDETTTQMENTVRSSSELPTDLFGTTEPQIDLFAETKITPTNVGIDSNVNLFEDFDILSANTTPPLPSFDPNNVLKPNAAVSPTSPSTAGQTLNSALQRNTSTPNLTLDPLAQLGSFVTSTVTTNAKPNNTSIPRVASYSTFQTANNLPKPDYNRNNFNEVKPTTANSCNTRVLGNEFEDLLGGFKATQSETTNKSISQMRKEEMLRDGNFDPMKLKVMEWKEGKTRNIRALLCSLNVIIWEGCNWQPIGMHQLVAANEVKKFYRKACLAVHPDKLVGTEHEELAKLVFMELNDAWTEFEKQLQ</sequence>
<accession>A0A7R9LCM9</accession>
<dbReference type="AlphaFoldDB" id="A0A7R9LCM9"/>
<dbReference type="PANTHER" id="PTHR22967">
    <property type="entry name" value="SERINE/THREONINE PROTEIN KINASE"/>
    <property type="match status" value="1"/>
</dbReference>
<dbReference type="PROSITE" id="PS50011">
    <property type="entry name" value="PROTEIN_KINASE_DOM"/>
    <property type="match status" value="1"/>
</dbReference>
<dbReference type="InterPro" id="IPR011009">
    <property type="entry name" value="Kinase-like_dom_sf"/>
</dbReference>
<dbReference type="SMART" id="SM00220">
    <property type="entry name" value="S_TKc"/>
    <property type="match status" value="1"/>
</dbReference>
<dbReference type="GO" id="GO:0005737">
    <property type="term" value="C:cytoplasm"/>
    <property type="evidence" value="ECO:0007669"/>
    <property type="project" value="TreeGrafter"/>
</dbReference>
<evidence type="ECO:0000259" key="4">
    <source>
        <dbReference type="PROSITE" id="PS50076"/>
    </source>
</evidence>
<dbReference type="InterPro" id="IPR001623">
    <property type="entry name" value="DnaJ_domain"/>
</dbReference>
<dbReference type="EMBL" id="CAJPVJ010000359">
    <property type="protein sequence ID" value="CAG2162195.1"/>
    <property type="molecule type" value="Genomic_DNA"/>
</dbReference>
<dbReference type="Pfam" id="PF10409">
    <property type="entry name" value="PTEN_C2"/>
    <property type="match status" value="1"/>
</dbReference>
<organism evidence="6">
    <name type="scientific">Oppiella nova</name>
    <dbReference type="NCBI Taxonomy" id="334625"/>
    <lineage>
        <taxon>Eukaryota</taxon>
        <taxon>Metazoa</taxon>
        <taxon>Ecdysozoa</taxon>
        <taxon>Arthropoda</taxon>
        <taxon>Chelicerata</taxon>
        <taxon>Arachnida</taxon>
        <taxon>Acari</taxon>
        <taxon>Acariformes</taxon>
        <taxon>Sarcoptiformes</taxon>
        <taxon>Oribatida</taxon>
        <taxon>Brachypylina</taxon>
        <taxon>Oppioidea</taxon>
        <taxon>Oppiidae</taxon>
        <taxon>Oppiella</taxon>
    </lineage>
</organism>
<dbReference type="GO" id="GO:0035612">
    <property type="term" value="F:AP-2 adaptor complex binding"/>
    <property type="evidence" value="ECO:0007669"/>
    <property type="project" value="TreeGrafter"/>
</dbReference>
<dbReference type="SUPFAM" id="SSF46565">
    <property type="entry name" value="Chaperone J-domain"/>
    <property type="match status" value="1"/>
</dbReference>
<dbReference type="InterPro" id="IPR008271">
    <property type="entry name" value="Ser/Thr_kinase_AS"/>
</dbReference>
<dbReference type="PROSITE" id="PS50076">
    <property type="entry name" value="DNAJ_2"/>
    <property type="match status" value="1"/>
</dbReference>
<protein>
    <submittedName>
        <fullName evidence="6">Uncharacterized protein</fullName>
    </submittedName>
</protein>